<dbReference type="Gene3D" id="3.30.70.100">
    <property type="match status" value="1"/>
</dbReference>
<accession>A0ABS5SXY7</accession>
<keyword evidence="2" id="KW-0503">Monooxygenase</keyword>
<dbReference type="GO" id="GO:0004497">
    <property type="term" value="F:monooxygenase activity"/>
    <property type="evidence" value="ECO:0007669"/>
    <property type="project" value="UniProtKB-KW"/>
</dbReference>
<dbReference type="SUPFAM" id="SSF54909">
    <property type="entry name" value="Dimeric alpha+beta barrel"/>
    <property type="match status" value="1"/>
</dbReference>
<evidence type="ECO:0000259" key="1">
    <source>
        <dbReference type="Pfam" id="PF03992"/>
    </source>
</evidence>
<dbReference type="InterPro" id="IPR011008">
    <property type="entry name" value="Dimeric_a/b-barrel"/>
</dbReference>
<keyword evidence="3" id="KW-1185">Reference proteome</keyword>
<protein>
    <submittedName>
        <fullName evidence="2">Antibiotic biosynthesis monooxygenase</fullName>
    </submittedName>
</protein>
<sequence length="90" mass="10095">MIILSGFLRCRTPEESQIVSHYLPAHQQLSRAEVGCLTFSVTQTSDPLVWCVEESFRDKHAFDVHQQRVAASEWGGKTGGIVRDYTISEG</sequence>
<dbReference type="RefSeq" id="WP_214237626.1">
    <property type="nucleotide sequence ID" value="NZ_JABBFR010000014.1"/>
</dbReference>
<dbReference type="Pfam" id="PF03992">
    <property type="entry name" value="ABM"/>
    <property type="match status" value="1"/>
</dbReference>
<name>A0ABS5SXY7_9GAMM</name>
<reference evidence="2 3" key="1">
    <citation type="submission" date="2020-04" db="EMBL/GenBank/DDBJ databases">
        <title>Genome sequencing of Rosenbergiella species.</title>
        <authorList>
            <person name="Alvarez-Perez S."/>
            <person name="Lievens B."/>
        </authorList>
    </citation>
    <scope>NUCLEOTIDE SEQUENCE [LARGE SCALE GENOMIC DNA]</scope>
    <source>
        <strain evidence="2 3">S61</strain>
    </source>
</reference>
<feature type="domain" description="ABM" evidence="1">
    <location>
        <begin position="1"/>
        <end position="71"/>
    </location>
</feature>
<gene>
    <name evidence="2" type="ORF">HH682_11160</name>
</gene>
<dbReference type="Proteomes" id="UP000790096">
    <property type="component" value="Unassembled WGS sequence"/>
</dbReference>
<evidence type="ECO:0000313" key="2">
    <source>
        <dbReference type="EMBL" id="MBT0724970.1"/>
    </source>
</evidence>
<dbReference type="EMBL" id="JABBFR010000014">
    <property type="protein sequence ID" value="MBT0724970.1"/>
    <property type="molecule type" value="Genomic_DNA"/>
</dbReference>
<keyword evidence="2" id="KW-0560">Oxidoreductase</keyword>
<dbReference type="InterPro" id="IPR007138">
    <property type="entry name" value="ABM_dom"/>
</dbReference>
<comment type="caution">
    <text evidence="2">The sequence shown here is derived from an EMBL/GenBank/DDBJ whole genome shotgun (WGS) entry which is preliminary data.</text>
</comment>
<evidence type="ECO:0000313" key="3">
    <source>
        <dbReference type="Proteomes" id="UP000790096"/>
    </source>
</evidence>
<proteinExistence type="predicted"/>
<organism evidence="2 3">
    <name type="scientific">Rosenbergiella gaditana</name>
    <dbReference type="NCBI Taxonomy" id="2726987"/>
    <lineage>
        <taxon>Bacteria</taxon>
        <taxon>Pseudomonadati</taxon>
        <taxon>Pseudomonadota</taxon>
        <taxon>Gammaproteobacteria</taxon>
        <taxon>Enterobacterales</taxon>
        <taxon>Erwiniaceae</taxon>
        <taxon>Rosenbergiella</taxon>
    </lineage>
</organism>